<keyword evidence="2" id="KW-0963">Cytoplasm</keyword>
<dbReference type="GO" id="GO:0060294">
    <property type="term" value="P:cilium movement involved in cell motility"/>
    <property type="evidence" value="ECO:0007669"/>
    <property type="project" value="InterPro"/>
</dbReference>
<feature type="region of interest" description="Disordered" evidence="6">
    <location>
        <begin position="428"/>
        <end position="451"/>
    </location>
</feature>
<feature type="compositionally biased region" description="Acidic residues" evidence="6">
    <location>
        <begin position="442"/>
        <end position="451"/>
    </location>
</feature>
<proteinExistence type="predicted"/>
<comment type="caution">
    <text evidence="7">The sequence shown here is derived from an EMBL/GenBank/DDBJ whole genome shotgun (WGS) entry which is preliminary data.</text>
</comment>
<keyword evidence="8" id="KW-1185">Reference proteome</keyword>
<gene>
    <name evidence="7" type="ORF">WJX72_001516</name>
</gene>
<comment type="subcellular location">
    <subcellularLocation>
        <location evidence="1">Cytoplasm</location>
        <location evidence="1">Cytoskeleton</location>
        <location evidence="1">Cilium axoneme</location>
    </subcellularLocation>
</comment>
<evidence type="ECO:0000256" key="5">
    <source>
        <dbReference type="ARBA" id="ARBA00023273"/>
    </source>
</evidence>
<evidence type="ECO:0000256" key="4">
    <source>
        <dbReference type="ARBA" id="ARBA00023212"/>
    </source>
</evidence>
<evidence type="ECO:0000256" key="6">
    <source>
        <dbReference type="SAM" id="MobiDB-lite"/>
    </source>
</evidence>
<dbReference type="Pfam" id="PF04712">
    <property type="entry name" value="Radial_spoke"/>
    <property type="match status" value="2"/>
</dbReference>
<dbReference type="AlphaFoldDB" id="A0AAW1R523"/>
<dbReference type="GO" id="GO:0001534">
    <property type="term" value="C:radial spoke"/>
    <property type="evidence" value="ECO:0007669"/>
    <property type="project" value="InterPro"/>
</dbReference>
<dbReference type="PANTHER" id="PTHR13159:SF0">
    <property type="entry name" value="RADIAL SPOKE HEAD 6 HOMOLOG A"/>
    <property type="match status" value="1"/>
</dbReference>
<evidence type="ECO:0000256" key="1">
    <source>
        <dbReference type="ARBA" id="ARBA00004430"/>
    </source>
</evidence>
<organism evidence="7 8">
    <name type="scientific">[Myrmecia] bisecta</name>
    <dbReference type="NCBI Taxonomy" id="41462"/>
    <lineage>
        <taxon>Eukaryota</taxon>
        <taxon>Viridiplantae</taxon>
        <taxon>Chlorophyta</taxon>
        <taxon>core chlorophytes</taxon>
        <taxon>Trebouxiophyceae</taxon>
        <taxon>Trebouxiales</taxon>
        <taxon>Trebouxiaceae</taxon>
        <taxon>Myrmecia</taxon>
    </lineage>
</organism>
<keyword evidence="5" id="KW-0966">Cell projection</keyword>
<dbReference type="InterPro" id="IPR006802">
    <property type="entry name" value="Radial_spoke"/>
</dbReference>
<dbReference type="EMBL" id="JALJOR010000001">
    <property type="protein sequence ID" value="KAK9828684.1"/>
    <property type="molecule type" value="Genomic_DNA"/>
</dbReference>
<evidence type="ECO:0000256" key="3">
    <source>
        <dbReference type="ARBA" id="ARBA00023069"/>
    </source>
</evidence>
<evidence type="ECO:0000256" key="2">
    <source>
        <dbReference type="ARBA" id="ARBA00022490"/>
    </source>
</evidence>
<evidence type="ECO:0000313" key="8">
    <source>
        <dbReference type="Proteomes" id="UP001489004"/>
    </source>
</evidence>
<name>A0AAW1R523_9CHLO</name>
<accession>A0AAW1R523</accession>
<dbReference type="GO" id="GO:0035082">
    <property type="term" value="P:axoneme assembly"/>
    <property type="evidence" value="ECO:0007669"/>
    <property type="project" value="TreeGrafter"/>
</dbReference>
<protein>
    <submittedName>
        <fullName evidence="7">Uncharacterized protein</fullName>
    </submittedName>
</protein>
<evidence type="ECO:0000313" key="7">
    <source>
        <dbReference type="EMBL" id="KAK9828684.1"/>
    </source>
</evidence>
<keyword evidence="3" id="KW-0969">Cilium</keyword>
<dbReference type="PANTHER" id="PTHR13159">
    <property type="entry name" value="RADIAL SPOKEHEAD-RELATED"/>
    <property type="match status" value="1"/>
</dbReference>
<sequence>MPGVKENQLQEAVAFLQKTGSTGGNSVYEHLTKVVWKILQERPADAVDLLETSYLAKQTNFEAKQPTAPLLTQEQVEKSYSKAAAKLFGNPDVPTDSETGEPVESEAANEYECENVMGDAAMFDAVGAGLGRTEMYGIMLAVKQLGETPALGVATVRFFGKVLGTHADYYVFETTLKEPVEEEEEALGPNDVPMEKGSGSNGYVYFVCNQLGGPLSRLPSVKPTHIKKARQLKKFVTGKLDAPVSAYPPFPGTEAHFLRAQIARIAATTVLCPVGYFNAGEEGALEKAEEFTPQPAAEMGSAASWSHRYPHLKKQGRCALFVKEAEEGAEEKEPTEEESEAGPEALSTLDKDAEVAGGEGWSPVFSSSNQNVKFQVAGVRSNLWPGALAVTSGAAFSNIYVGWGIKNAPFVPMPPPPVATEYDQALVESKDLPVRPEPEAPPAEDAEAADE</sequence>
<keyword evidence="4" id="KW-0206">Cytoskeleton</keyword>
<dbReference type="Proteomes" id="UP001489004">
    <property type="component" value="Unassembled WGS sequence"/>
</dbReference>
<feature type="compositionally biased region" description="Basic and acidic residues" evidence="6">
    <location>
        <begin position="428"/>
        <end position="438"/>
    </location>
</feature>
<dbReference type="CDD" id="cd22963">
    <property type="entry name" value="DD_CrRSP4-like"/>
    <property type="match status" value="1"/>
</dbReference>
<reference evidence="7 8" key="1">
    <citation type="journal article" date="2024" name="Nat. Commun.">
        <title>Phylogenomics reveals the evolutionary origins of lichenization in chlorophyte algae.</title>
        <authorList>
            <person name="Puginier C."/>
            <person name="Libourel C."/>
            <person name="Otte J."/>
            <person name="Skaloud P."/>
            <person name="Haon M."/>
            <person name="Grisel S."/>
            <person name="Petersen M."/>
            <person name="Berrin J.G."/>
            <person name="Delaux P.M."/>
            <person name="Dal Grande F."/>
            <person name="Keller J."/>
        </authorList>
    </citation>
    <scope>NUCLEOTIDE SEQUENCE [LARGE SCALE GENOMIC DNA]</scope>
    <source>
        <strain evidence="7 8">SAG 2043</strain>
    </source>
</reference>